<dbReference type="OrthoDB" id="113732at2"/>
<proteinExistence type="predicted"/>
<dbReference type="EMBL" id="AWWK01000094">
    <property type="protein sequence ID" value="ETY72604.1"/>
    <property type="molecule type" value="Genomic_DNA"/>
</dbReference>
<dbReference type="Gene3D" id="1.10.357.10">
    <property type="entry name" value="Tetracycline Repressor, domain 2"/>
    <property type="match status" value="1"/>
</dbReference>
<dbReference type="STRING" id="1400520.LFAB_16790"/>
<dbReference type="eggNOG" id="COG1309">
    <property type="taxonomic scope" value="Bacteria"/>
</dbReference>
<protein>
    <recommendedName>
        <fullName evidence="3">HTH tetR-type domain-containing protein</fullName>
    </recommendedName>
</protein>
<dbReference type="InterPro" id="IPR050109">
    <property type="entry name" value="HTH-type_TetR-like_transc_reg"/>
</dbReference>
<dbReference type="GO" id="GO:0003677">
    <property type="term" value="F:DNA binding"/>
    <property type="evidence" value="ECO:0007669"/>
    <property type="project" value="UniProtKB-UniRule"/>
</dbReference>
<dbReference type="InterPro" id="IPR023772">
    <property type="entry name" value="DNA-bd_HTH_TetR-type_CS"/>
</dbReference>
<dbReference type="Pfam" id="PF00440">
    <property type="entry name" value="TetR_N"/>
    <property type="match status" value="1"/>
</dbReference>
<dbReference type="PATRIC" id="fig|1400520.3.peg.3301"/>
<evidence type="ECO:0000313" key="4">
    <source>
        <dbReference type="EMBL" id="ETY72604.1"/>
    </source>
</evidence>
<accession>W6T456</accession>
<dbReference type="AlphaFoldDB" id="W6T456"/>
<dbReference type="PROSITE" id="PS50977">
    <property type="entry name" value="HTH_TETR_2"/>
    <property type="match status" value="1"/>
</dbReference>
<evidence type="ECO:0000259" key="3">
    <source>
        <dbReference type="PROSITE" id="PS50977"/>
    </source>
</evidence>
<keyword evidence="1 2" id="KW-0238">DNA-binding</keyword>
<feature type="DNA-binding region" description="H-T-H motif" evidence="2">
    <location>
        <begin position="33"/>
        <end position="52"/>
    </location>
</feature>
<organism evidence="4 5">
    <name type="scientific">Lactiplantibacillus fabifermentans T30PCM01</name>
    <dbReference type="NCBI Taxonomy" id="1400520"/>
    <lineage>
        <taxon>Bacteria</taxon>
        <taxon>Bacillati</taxon>
        <taxon>Bacillota</taxon>
        <taxon>Bacilli</taxon>
        <taxon>Lactobacillales</taxon>
        <taxon>Lactobacillaceae</taxon>
        <taxon>Lactiplantibacillus</taxon>
    </lineage>
</organism>
<dbReference type="InterPro" id="IPR001647">
    <property type="entry name" value="HTH_TetR"/>
</dbReference>
<evidence type="ECO:0000256" key="2">
    <source>
        <dbReference type="PROSITE-ProRule" id="PRU00335"/>
    </source>
</evidence>
<dbReference type="PRINTS" id="PR00455">
    <property type="entry name" value="HTHTETR"/>
</dbReference>
<name>W6T456_9LACO</name>
<dbReference type="PROSITE" id="PS01081">
    <property type="entry name" value="HTH_TETR_1"/>
    <property type="match status" value="1"/>
</dbReference>
<dbReference type="PANTHER" id="PTHR30055">
    <property type="entry name" value="HTH-TYPE TRANSCRIPTIONAL REGULATOR RUTR"/>
    <property type="match status" value="1"/>
</dbReference>
<dbReference type="GO" id="GO:0006355">
    <property type="term" value="P:regulation of DNA-templated transcription"/>
    <property type="evidence" value="ECO:0007669"/>
    <property type="project" value="UniProtKB-ARBA"/>
</dbReference>
<dbReference type="SUPFAM" id="SSF46689">
    <property type="entry name" value="Homeodomain-like"/>
    <property type="match status" value="1"/>
</dbReference>
<dbReference type="Gene3D" id="1.10.10.60">
    <property type="entry name" value="Homeodomain-like"/>
    <property type="match status" value="1"/>
</dbReference>
<dbReference type="HOGENOM" id="CLU_069356_27_0_9"/>
<comment type="caution">
    <text evidence="4">The sequence shown here is derived from an EMBL/GenBank/DDBJ whole genome shotgun (WGS) entry which is preliminary data.</text>
</comment>
<evidence type="ECO:0000313" key="5">
    <source>
        <dbReference type="Proteomes" id="UP000019247"/>
    </source>
</evidence>
<reference evidence="4 5" key="1">
    <citation type="journal article" date="2014" name="Genome Announc.">
        <title>Genome Sequence of Lactobacillus fabifermentans Strain T30PCM01, Isolated from Fermenting Grape Marc.</title>
        <authorList>
            <person name="Treu L."/>
            <person name="Vendramin V."/>
            <person name="Bovo B."/>
            <person name="Giacomini A."/>
            <person name="Corich V."/>
            <person name="Campanaro S."/>
        </authorList>
    </citation>
    <scope>NUCLEOTIDE SEQUENCE [LARGE SCALE GENOMIC DNA]</scope>
    <source>
        <strain evidence="4 5">T30PCM01</strain>
    </source>
</reference>
<dbReference type="RefSeq" id="WP_051502100.1">
    <property type="nucleotide sequence ID" value="NZ_KK036540.1"/>
</dbReference>
<dbReference type="InterPro" id="IPR009057">
    <property type="entry name" value="Homeodomain-like_sf"/>
</dbReference>
<sequence>MTTKRELNAQAHRQAILAAAATQFKQAGVQATSIAQVAKLAAVSTRTLYKYFPNKNELAHAVYLQDIDDGIATNQAILTDSTLDFKAKLTKMMQTQMALSQQLHPDYIRYAADDFQGKTGHPETAPDYLAQLETFWTALITAGIQAGAISDKRSPAALRIYIQAFFNLGQQTITDPAVLKDLTDLFFNGLTGQVDA</sequence>
<feature type="domain" description="HTH tetR-type" evidence="3">
    <location>
        <begin position="10"/>
        <end position="70"/>
    </location>
</feature>
<dbReference type="Proteomes" id="UP000019247">
    <property type="component" value="Unassembled WGS sequence"/>
</dbReference>
<evidence type="ECO:0000256" key="1">
    <source>
        <dbReference type="ARBA" id="ARBA00023125"/>
    </source>
</evidence>
<gene>
    <name evidence="4" type="ORF">LFAB_16790</name>
</gene>